<name>A0ABS6J588_9RHOB</name>
<proteinExistence type="predicted"/>
<evidence type="ECO:0000259" key="1">
    <source>
        <dbReference type="Pfam" id="PF04233"/>
    </source>
</evidence>
<dbReference type="RefSeq" id="WP_217765652.1">
    <property type="nucleotide sequence ID" value="NZ_JAAATX020000009.1"/>
</dbReference>
<evidence type="ECO:0000313" key="3">
    <source>
        <dbReference type="Proteomes" id="UP000731907"/>
    </source>
</evidence>
<sequence length="229" mass="25360">MSSARRLSPSVTIFGLLGAKGGIMCRTCFESFIRFGGTKTFVLNLASSPVLELKQDGPSQQDVVRQWLDEVWSQTFGATAQAILKTKPFEFSSAGLSDLDIESLRADALLTVQAAIESEGLDIVSADGEQRALAVLSGFLNQAQQLAMQIEFYVWSTRQDSRVREGHAERDDMIFRWDTPPEGGHPTEDFGCRCYARALGIEGYWARVQPSVEGFVADIEEWEGNVDHM</sequence>
<gene>
    <name evidence="2" type="ORF">GU927_013845</name>
</gene>
<dbReference type="Proteomes" id="UP000731907">
    <property type="component" value="Unassembled WGS sequence"/>
</dbReference>
<comment type="caution">
    <text evidence="2">The sequence shown here is derived from an EMBL/GenBank/DDBJ whole genome shotgun (WGS) entry which is preliminary data.</text>
</comment>
<protein>
    <recommendedName>
        <fullName evidence="1">Phage head morphogenesis domain-containing protein</fullName>
    </recommendedName>
</protein>
<organism evidence="2 3">
    <name type="scientific">Paragemmobacter amnigenus</name>
    <dbReference type="NCBI Taxonomy" id="2852097"/>
    <lineage>
        <taxon>Bacteria</taxon>
        <taxon>Pseudomonadati</taxon>
        <taxon>Pseudomonadota</taxon>
        <taxon>Alphaproteobacteria</taxon>
        <taxon>Rhodobacterales</taxon>
        <taxon>Paracoccaceae</taxon>
        <taxon>Paragemmobacter</taxon>
    </lineage>
</organism>
<evidence type="ECO:0000313" key="2">
    <source>
        <dbReference type="EMBL" id="MBU9698930.1"/>
    </source>
</evidence>
<reference evidence="2 3" key="1">
    <citation type="submission" date="2021-06" db="EMBL/GenBank/DDBJ databases">
        <title>Rhodobacteraceae bacterium strain HSP-20.</title>
        <authorList>
            <person name="Chen W.-M."/>
        </authorList>
    </citation>
    <scope>NUCLEOTIDE SEQUENCE [LARGE SCALE GENOMIC DNA]</scope>
    <source>
        <strain evidence="2 3">HSP-20</strain>
    </source>
</reference>
<keyword evidence="3" id="KW-1185">Reference proteome</keyword>
<dbReference type="InterPro" id="IPR006528">
    <property type="entry name" value="Phage_head_morphogenesis_dom"/>
</dbReference>
<dbReference type="Pfam" id="PF04233">
    <property type="entry name" value="Phage_Mu_F"/>
    <property type="match status" value="1"/>
</dbReference>
<dbReference type="EMBL" id="JAAATX020000009">
    <property type="protein sequence ID" value="MBU9698930.1"/>
    <property type="molecule type" value="Genomic_DNA"/>
</dbReference>
<feature type="domain" description="Phage head morphogenesis" evidence="1">
    <location>
        <begin position="141"/>
        <end position="195"/>
    </location>
</feature>
<accession>A0ABS6J588</accession>